<keyword evidence="9" id="KW-1185">Reference proteome</keyword>
<keyword evidence="5" id="KW-0812">Transmembrane</keyword>
<dbReference type="OrthoDB" id="9759709at2"/>
<dbReference type="SUPFAM" id="SSF49899">
    <property type="entry name" value="Concanavalin A-like lectins/glucanases"/>
    <property type="match status" value="1"/>
</dbReference>
<dbReference type="Proteomes" id="UP000187367">
    <property type="component" value="Unassembled WGS sequence"/>
</dbReference>
<dbReference type="Pfam" id="PF00251">
    <property type="entry name" value="Glyco_hydro_32N"/>
    <property type="match status" value="1"/>
</dbReference>
<keyword evidence="5" id="KW-1133">Transmembrane helix</keyword>
<evidence type="ECO:0000259" key="6">
    <source>
        <dbReference type="Pfam" id="PF00251"/>
    </source>
</evidence>
<protein>
    <submittedName>
        <fullName evidence="8">Levanase</fullName>
    </submittedName>
</protein>
<evidence type="ECO:0000256" key="1">
    <source>
        <dbReference type="ARBA" id="ARBA00009902"/>
    </source>
</evidence>
<comment type="caution">
    <text evidence="8">The sequence shown here is derived from an EMBL/GenBank/DDBJ whole genome shotgun (WGS) entry which is preliminary data.</text>
</comment>
<proteinExistence type="inferred from homology"/>
<dbReference type="Gene3D" id="2.115.10.20">
    <property type="entry name" value="Glycosyl hydrolase domain, family 43"/>
    <property type="match status" value="1"/>
</dbReference>
<feature type="domain" description="Glycosyl hydrolase family 32 N-terminal" evidence="6">
    <location>
        <begin position="46"/>
        <end position="346"/>
    </location>
</feature>
<dbReference type="InterPro" id="IPR001362">
    <property type="entry name" value="Glyco_hydro_32"/>
</dbReference>
<accession>A0A1R1Q8Z4</accession>
<evidence type="ECO:0000259" key="7">
    <source>
        <dbReference type="Pfam" id="PF08244"/>
    </source>
</evidence>
<evidence type="ECO:0000256" key="3">
    <source>
        <dbReference type="ARBA" id="ARBA00023295"/>
    </source>
</evidence>
<dbReference type="InterPro" id="IPR013189">
    <property type="entry name" value="Glyco_hydro_32_C"/>
</dbReference>
<dbReference type="SUPFAM" id="SSF75005">
    <property type="entry name" value="Arabinanase/levansucrase/invertase"/>
    <property type="match status" value="1"/>
</dbReference>
<evidence type="ECO:0000313" key="9">
    <source>
        <dbReference type="Proteomes" id="UP000187367"/>
    </source>
</evidence>
<dbReference type="CDD" id="cd18622">
    <property type="entry name" value="GH32_Inu-like"/>
    <property type="match status" value="1"/>
</dbReference>
<dbReference type="GO" id="GO:0004575">
    <property type="term" value="F:sucrose alpha-glucosidase activity"/>
    <property type="evidence" value="ECO:0007669"/>
    <property type="project" value="TreeGrafter"/>
</dbReference>
<reference evidence="8 9" key="1">
    <citation type="submission" date="2017-01" db="EMBL/GenBank/DDBJ databases">
        <title>Bacillus phylogenomics.</title>
        <authorList>
            <person name="Dunlap C."/>
        </authorList>
    </citation>
    <scope>NUCLEOTIDE SEQUENCE [LARGE SCALE GENOMIC DNA]</scope>
    <source>
        <strain evidence="8 9">NRRL B-41282</strain>
    </source>
</reference>
<accession>A0A1R1S0E4</accession>
<comment type="similarity">
    <text evidence="1 4">Belongs to the glycosyl hydrolase 32 family.</text>
</comment>
<dbReference type="SMART" id="SM00640">
    <property type="entry name" value="Glyco_32"/>
    <property type="match status" value="1"/>
</dbReference>
<organism evidence="8 9">
    <name type="scientific">Bacillus swezeyi</name>
    <dbReference type="NCBI Taxonomy" id="1925020"/>
    <lineage>
        <taxon>Bacteria</taxon>
        <taxon>Bacillati</taxon>
        <taxon>Bacillota</taxon>
        <taxon>Bacilli</taxon>
        <taxon>Bacillales</taxon>
        <taxon>Bacillaceae</taxon>
        <taxon>Bacillus</taxon>
    </lineage>
</organism>
<dbReference type="PANTHER" id="PTHR42800">
    <property type="entry name" value="EXOINULINASE INUD (AFU_ORTHOLOGUE AFUA_5G00480)"/>
    <property type="match status" value="1"/>
</dbReference>
<evidence type="ECO:0000256" key="2">
    <source>
        <dbReference type="ARBA" id="ARBA00022801"/>
    </source>
</evidence>
<keyword evidence="3 4" id="KW-0326">Glycosidase</keyword>
<name>A0A1R1S0E4_9BACI</name>
<dbReference type="EMBL" id="MTJL01000048">
    <property type="protein sequence ID" value="OMH99165.1"/>
    <property type="molecule type" value="Genomic_DNA"/>
</dbReference>
<dbReference type="GO" id="GO:0005987">
    <property type="term" value="P:sucrose catabolic process"/>
    <property type="evidence" value="ECO:0007669"/>
    <property type="project" value="TreeGrafter"/>
</dbReference>
<dbReference type="InterPro" id="IPR013148">
    <property type="entry name" value="Glyco_hydro_32_N"/>
</dbReference>
<evidence type="ECO:0000256" key="4">
    <source>
        <dbReference type="RuleBase" id="RU362110"/>
    </source>
</evidence>
<sequence length="515" mass="58541">MEKTVYKRIGILIVCLGIFMVILLTARQTEKKGESPVMPEYRAAFHLTTPDKWKNDPQKPVYFNGEYHYYYLYNRDYPDGNGTEWRHAVSDDLVHWKDKGVAIPKYTNKNGDPWSGSVVVDSQNTAGFGKGAIVAILTQPSANDGKEEQFLWYSKNGGKTFKPYSDEPVLPNPGTADFRDPKVIWDEQDDKWVMVLAEGTKIGFYESQNLKEWRYTGEFQTQNIGIVECPDLFMMRTDDGAYKWVLGTSANGKGIGKPNTYAYWTGSFNGDQFTADEDEPQWLDYGFDWYAGVTFEDGRKADPYGKRYALAWMNNWDYSNHTPTWKEGFNGTDSIVRQIQLKHKGEDTYSLASQPIDQLDQLTSSTDDFEKIKVNGSKTLHVKGDTYQLETDISWSDLTNTGLRLRESADRKRHIDAGIFVEGGYSYVNRGSTGQPDSTRTCIESKAPFDPSQKKVHLTIIVDKNTIEVFIDDGQTAHSNLAFPNLNDTGITLFAENGTAVFEHLKIKHFRSVRE</sequence>
<dbReference type="InterPro" id="IPR013320">
    <property type="entry name" value="ConA-like_dom_sf"/>
</dbReference>
<dbReference type="Gene3D" id="2.60.120.560">
    <property type="entry name" value="Exo-inulinase, domain 1"/>
    <property type="match status" value="1"/>
</dbReference>
<dbReference type="GO" id="GO:0005737">
    <property type="term" value="C:cytoplasm"/>
    <property type="evidence" value="ECO:0007669"/>
    <property type="project" value="TreeGrafter"/>
</dbReference>
<dbReference type="InterPro" id="IPR023296">
    <property type="entry name" value="Glyco_hydro_beta-prop_sf"/>
</dbReference>
<dbReference type="Pfam" id="PF08244">
    <property type="entry name" value="Glyco_hydro_32C"/>
    <property type="match status" value="1"/>
</dbReference>
<dbReference type="PANTHER" id="PTHR42800:SF1">
    <property type="entry name" value="EXOINULINASE INUD (AFU_ORTHOLOGUE AFUA_5G00480)"/>
    <property type="match status" value="1"/>
</dbReference>
<gene>
    <name evidence="8" type="ORF">BW143_20730</name>
</gene>
<evidence type="ECO:0000313" key="8">
    <source>
        <dbReference type="EMBL" id="OMH99165.1"/>
    </source>
</evidence>
<dbReference type="RefSeq" id="WP_076760906.1">
    <property type="nucleotide sequence ID" value="NZ_JARMMK010000003.1"/>
</dbReference>
<feature type="transmembrane region" description="Helical" evidence="5">
    <location>
        <begin position="9"/>
        <end position="26"/>
    </location>
</feature>
<feature type="domain" description="Glycosyl hydrolase family 32 C-terminal" evidence="7">
    <location>
        <begin position="359"/>
        <end position="509"/>
    </location>
</feature>
<dbReference type="AlphaFoldDB" id="A0A1R1S0E4"/>
<keyword evidence="2 4" id="KW-0378">Hydrolase</keyword>
<evidence type="ECO:0000256" key="5">
    <source>
        <dbReference type="SAM" id="Phobius"/>
    </source>
</evidence>
<keyword evidence="5" id="KW-0472">Membrane</keyword>